<keyword evidence="3" id="KW-0731">Sigma factor</keyword>
<evidence type="ECO:0000256" key="3">
    <source>
        <dbReference type="ARBA" id="ARBA00023082"/>
    </source>
</evidence>
<sequence>MQPNVNITDYELKTMLMHGSEVAFDEIYQRYWKKLFNEAHKRLNDLGLSEEVVHDVFIDLWSKRETKEIGNLDAYLITAVRYQVFAIYNKRKTLPFFEEPLDHMAFSTDEADSECFQKELIEGIKFWLETQPEKRREIFRLRYLEDMSTKEIAETLSISQKTVQNQLNLSQESLRDSVSKFMLLIFMLSNQ</sequence>
<organism evidence="7 8">
    <name type="scientific">Dyadobacter luteus</name>
    <dbReference type="NCBI Taxonomy" id="2259619"/>
    <lineage>
        <taxon>Bacteria</taxon>
        <taxon>Pseudomonadati</taxon>
        <taxon>Bacteroidota</taxon>
        <taxon>Cytophagia</taxon>
        <taxon>Cytophagales</taxon>
        <taxon>Spirosomataceae</taxon>
        <taxon>Dyadobacter</taxon>
    </lineage>
</organism>
<proteinExistence type="inferred from homology"/>
<dbReference type="EMBL" id="QNUL01000012">
    <property type="protein sequence ID" value="REA60150.1"/>
    <property type="molecule type" value="Genomic_DNA"/>
</dbReference>
<keyword evidence="4" id="KW-0804">Transcription</keyword>
<dbReference type="PANTHER" id="PTHR43133:SF46">
    <property type="entry name" value="RNA POLYMERASE SIGMA-70 FACTOR ECF SUBFAMILY"/>
    <property type="match status" value="1"/>
</dbReference>
<dbReference type="InterPro" id="IPR013249">
    <property type="entry name" value="RNA_pol_sigma70_r4_t2"/>
</dbReference>
<dbReference type="Proteomes" id="UP000256373">
    <property type="component" value="Unassembled WGS sequence"/>
</dbReference>
<comment type="similarity">
    <text evidence="1">Belongs to the sigma-70 factor family. ECF subfamily.</text>
</comment>
<dbReference type="RefSeq" id="WP_115831895.1">
    <property type="nucleotide sequence ID" value="NZ_QNUL01000012.1"/>
</dbReference>
<comment type="caution">
    <text evidence="7">The sequence shown here is derived from an EMBL/GenBank/DDBJ whole genome shotgun (WGS) entry which is preliminary data.</text>
</comment>
<dbReference type="InterPro" id="IPR039425">
    <property type="entry name" value="RNA_pol_sigma-70-like"/>
</dbReference>
<dbReference type="InterPro" id="IPR014284">
    <property type="entry name" value="RNA_pol_sigma-70_dom"/>
</dbReference>
<dbReference type="Pfam" id="PF04542">
    <property type="entry name" value="Sigma70_r2"/>
    <property type="match status" value="1"/>
</dbReference>
<dbReference type="InterPro" id="IPR013325">
    <property type="entry name" value="RNA_pol_sigma_r2"/>
</dbReference>
<dbReference type="Gene3D" id="1.10.1740.10">
    <property type="match status" value="1"/>
</dbReference>
<accession>A0A3D8YAM2</accession>
<feature type="domain" description="RNA polymerase sigma factor 70 region 4 type 2" evidence="6">
    <location>
        <begin position="132"/>
        <end position="167"/>
    </location>
</feature>
<evidence type="ECO:0000259" key="6">
    <source>
        <dbReference type="Pfam" id="PF08281"/>
    </source>
</evidence>
<evidence type="ECO:0000256" key="2">
    <source>
        <dbReference type="ARBA" id="ARBA00023015"/>
    </source>
</evidence>
<dbReference type="GO" id="GO:0016987">
    <property type="term" value="F:sigma factor activity"/>
    <property type="evidence" value="ECO:0007669"/>
    <property type="project" value="UniProtKB-KW"/>
</dbReference>
<evidence type="ECO:0000313" key="8">
    <source>
        <dbReference type="Proteomes" id="UP000256373"/>
    </source>
</evidence>
<keyword evidence="8" id="KW-1185">Reference proteome</keyword>
<evidence type="ECO:0000259" key="5">
    <source>
        <dbReference type="Pfam" id="PF04542"/>
    </source>
</evidence>
<keyword evidence="2" id="KW-0805">Transcription regulation</keyword>
<dbReference type="SUPFAM" id="SSF88946">
    <property type="entry name" value="Sigma2 domain of RNA polymerase sigma factors"/>
    <property type="match status" value="1"/>
</dbReference>
<dbReference type="PANTHER" id="PTHR43133">
    <property type="entry name" value="RNA POLYMERASE ECF-TYPE SIGMA FACTO"/>
    <property type="match status" value="1"/>
</dbReference>
<dbReference type="CDD" id="cd06171">
    <property type="entry name" value="Sigma70_r4"/>
    <property type="match status" value="1"/>
</dbReference>
<dbReference type="NCBIfam" id="TIGR02937">
    <property type="entry name" value="sigma70-ECF"/>
    <property type="match status" value="1"/>
</dbReference>
<dbReference type="OrthoDB" id="679904at2"/>
<dbReference type="SUPFAM" id="SSF88659">
    <property type="entry name" value="Sigma3 and sigma4 domains of RNA polymerase sigma factors"/>
    <property type="match status" value="1"/>
</dbReference>
<evidence type="ECO:0000256" key="4">
    <source>
        <dbReference type="ARBA" id="ARBA00023163"/>
    </source>
</evidence>
<dbReference type="GO" id="GO:0003677">
    <property type="term" value="F:DNA binding"/>
    <property type="evidence" value="ECO:0007669"/>
    <property type="project" value="InterPro"/>
</dbReference>
<dbReference type="InterPro" id="IPR007627">
    <property type="entry name" value="RNA_pol_sigma70_r2"/>
</dbReference>
<protein>
    <submittedName>
        <fullName evidence="7">RNA polymerase sigma-70 factor</fullName>
    </submittedName>
</protein>
<dbReference type="AlphaFoldDB" id="A0A3D8YAM2"/>
<dbReference type="InterPro" id="IPR013324">
    <property type="entry name" value="RNA_pol_sigma_r3/r4-like"/>
</dbReference>
<dbReference type="InterPro" id="IPR036388">
    <property type="entry name" value="WH-like_DNA-bd_sf"/>
</dbReference>
<dbReference type="Gene3D" id="1.10.10.10">
    <property type="entry name" value="Winged helix-like DNA-binding domain superfamily/Winged helix DNA-binding domain"/>
    <property type="match status" value="1"/>
</dbReference>
<dbReference type="GO" id="GO:0006352">
    <property type="term" value="P:DNA-templated transcription initiation"/>
    <property type="evidence" value="ECO:0007669"/>
    <property type="project" value="InterPro"/>
</dbReference>
<dbReference type="Pfam" id="PF08281">
    <property type="entry name" value="Sigma70_r4_2"/>
    <property type="match status" value="1"/>
</dbReference>
<reference evidence="7 8" key="1">
    <citation type="submission" date="2018-07" db="EMBL/GenBank/DDBJ databases">
        <title>Dyadobacter roseus sp. nov., isolated from rose rhizosphere soil.</title>
        <authorList>
            <person name="Chen L."/>
        </authorList>
    </citation>
    <scope>NUCLEOTIDE SEQUENCE [LARGE SCALE GENOMIC DNA]</scope>
    <source>
        <strain evidence="7 8">RS19</strain>
    </source>
</reference>
<name>A0A3D8YAM2_9BACT</name>
<feature type="domain" description="RNA polymerase sigma-70 region 2" evidence="5">
    <location>
        <begin position="27"/>
        <end position="83"/>
    </location>
</feature>
<gene>
    <name evidence="7" type="ORF">DSL64_15870</name>
</gene>
<evidence type="ECO:0000256" key="1">
    <source>
        <dbReference type="ARBA" id="ARBA00010641"/>
    </source>
</evidence>
<evidence type="ECO:0000313" key="7">
    <source>
        <dbReference type="EMBL" id="REA60150.1"/>
    </source>
</evidence>